<organism evidence="1 2">
    <name type="scientific">Rhizobium calliandrae</name>
    <dbReference type="NCBI Taxonomy" id="1312182"/>
    <lineage>
        <taxon>Bacteria</taxon>
        <taxon>Pseudomonadati</taxon>
        <taxon>Pseudomonadota</taxon>
        <taxon>Alphaproteobacteria</taxon>
        <taxon>Hyphomicrobiales</taxon>
        <taxon>Rhizobiaceae</taxon>
        <taxon>Rhizobium/Agrobacterium group</taxon>
        <taxon>Rhizobium</taxon>
    </lineage>
</organism>
<proteinExistence type="predicted"/>
<keyword evidence="2" id="KW-1185">Reference proteome</keyword>
<evidence type="ECO:0000313" key="2">
    <source>
        <dbReference type="Proteomes" id="UP001172630"/>
    </source>
</evidence>
<name>A0ABT7KLU6_9HYPH</name>
<sequence length="84" mass="9006">MSSGNDAVDPEPLDSAFSAFRIVADGCGNPNSPVSVTRQICAIDFGFSHLESNIRDLSDRISELWGELAPGIGAELCHSRETVR</sequence>
<dbReference type="EMBL" id="JARFYN010000030">
    <property type="protein sequence ID" value="MDL2408214.1"/>
    <property type="molecule type" value="Genomic_DNA"/>
</dbReference>
<dbReference type="RefSeq" id="WP_285881610.1">
    <property type="nucleotide sequence ID" value="NZ_JARFYN010000030.1"/>
</dbReference>
<accession>A0ABT7KLU6</accession>
<reference evidence="1" key="1">
    <citation type="submission" date="2023-06" db="EMBL/GenBank/DDBJ databases">
        <title>Phylogenetic Diversity of Rhizobium strains.</title>
        <authorList>
            <person name="Moura F.T."/>
            <person name="Helene L.C.F."/>
            <person name="Hungria M."/>
        </authorList>
    </citation>
    <scope>NUCLEOTIDE SEQUENCE</scope>
    <source>
        <strain evidence="1">CCGE524</strain>
    </source>
</reference>
<evidence type="ECO:0000313" key="1">
    <source>
        <dbReference type="EMBL" id="MDL2408214.1"/>
    </source>
</evidence>
<gene>
    <name evidence="1" type="ORF">PY650_21705</name>
</gene>
<protein>
    <submittedName>
        <fullName evidence="1">Uncharacterized protein</fullName>
    </submittedName>
</protein>
<comment type="caution">
    <text evidence="1">The sequence shown here is derived from an EMBL/GenBank/DDBJ whole genome shotgun (WGS) entry which is preliminary data.</text>
</comment>
<dbReference type="Proteomes" id="UP001172630">
    <property type="component" value="Unassembled WGS sequence"/>
</dbReference>